<organism evidence="5 6">
    <name type="scientific">Nocardiopsis akebiae</name>
    <dbReference type="NCBI Taxonomy" id="2831968"/>
    <lineage>
        <taxon>Bacteria</taxon>
        <taxon>Bacillati</taxon>
        <taxon>Actinomycetota</taxon>
        <taxon>Actinomycetes</taxon>
        <taxon>Streptosporangiales</taxon>
        <taxon>Nocardiopsidaceae</taxon>
        <taxon>Nocardiopsis</taxon>
    </lineage>
</organism>
<dbReference type="PANTHER" id="PTHR43649:SF30">
    <property type="entry name" value="ABC TRANSPORTER SUBSTRATE-BINDING PROTEIN"/>
    <property type="match status" value="1"/>
</dbReference>
<evidence type="ECO:0000256" key="2">
    <source>
        <dbReference type="ARBA" id="ARBA00022448"/>
    </source>
</evidence>
<feature type="signal peptide" evidence="4">
    <location>
        <begin position="1"/>
        <end position="22"/>
    </location>
</feature>
<dbReference type="Proteomes" id="UP000678016">
    <property type="component" value="Chromosome"/>
</dbReference>
<feature type="chain" id="PRO_5045855897" evidence="4">
    <location>
        <begin position="23"/>
        <end position="416"/>
    </location>
</feature>
<dbReference type="InterPro" id="IPR050490">
    <property type="entry name" value="Bact_solute-bd_prot1"/>
</dbReference>
<dbReference type="InterPro" id="IPR006059">
    <property type="entry name" value="SBP"/>
</dbReference>
<dbReference type="Gene3D" id="3.40.190.10">
    <property type="entry name" value="Periplasmic binding protein-like II"/>
    <property type="match status" value="1"/>
</dbReference>
<evidence type="ECO:0000256" key="4">
    <source>
        <dbReference type="SAM" id="SignalP"/>
    </source>
</evidence>
<evidence type="ECO:0000256" key="3">
    <source>
        <dbReference type="ARBA" id="ARBA00022729"/>
    </source>
</evidence>
<accession>A0ABX8CEM6</accession>
<dbReference type="PANTHER" id="PTHR43649">
    <property type="entry name" value="ARABINOSE-BINDING PROTEIN-RELATED"/>
    <property type="match status" value="1"/>
</dbReference>
<dbReference type="PROSITE" id="PS01037">
    <property type="entry name" value="SBP_BACTERIAL_1"/>
    <property type="match status" value="1"/>
</dbReference>
<dbReference type="CDD" id="cd14749">
    <property type="entry name" value="PBP2_XBP1_like"/>
    <property type="match status" value="1"/>
</dbReference>
<reference evidence="6" key="1">
    <citation type="submission" date="2021-05" db="EMBL/GenBank/DDBJ databases">
        <title>Direct Submission.</title>
        <authorList>
            <person name="Li K."/>
            <person name="Gao J."/>
        </authorList>
    </citation>
    <scope>NUCLEOTIDE SEQUENCE [LARGE SCALE GENOMIC DNA]</scope>
    <source>
        <strain evidence="6">HDS12</strain>
    </source>
</reference>
<dbReference type="PROSITE" id="PS51257">
    <property type="entry name" value="PROKAR_LIPOPROTEIN"/>
    <property type="match status" value="1"/>
</dbReference>
<keyword evidence="6" id="KW-1185">Reference proteome</keyword>
<dbReference type="EMBL" id="CP074132">
    <property type="protein sequence ID" value="QUX31453.1"/>
    <property type="molecule type" value="Genomic_DNA"/>
</dbReference>
<dbReference type="SUPFAM" id="SSF53850">
    <property type="entry name" value="Periplasmic binding protein-like II"/>
    <property type="match status" value="1"/>
</dbReference>
<comment type="similarity">
    <text evidence="1">Belongs to the bacterial solute-binding protein 1 family.</text>
</comment>
<evidence type="ECO:0000256" key="1">
    <source>
        <dbReference type="ARBA" id="ARBA00008520"/>
    </source>
</evidence>
<name>A0ABX8CEM6_9ACTN</name>
<gene>
    <name evidence="5" type="ORF">KGD83_13765</name>
</gene>
<evidence type="ECO:0000313" key="5">
    <source>
        <dbReference type="EMBL" id="QUX31453.1"/>
    </source>
</evidence>
<proteinExistence type="inferred from homology"/>
<protein>
    <submittedName>
        <fullName evidence="5">Extracellular solute-binding protein</fullName>
    </submittedName>
</protein>
<sequence length="416" mass="45132">MRKPRPRATACAAALSAAALLAAGCGGDGGGDPRTIELVVAQYTEGTQPYWSGLIESFEADHPGTSVRLRVIGWGNLQNQVNTMVQTRQFPDVLNTNLFADYAEAGLLHPARDVLPEDKFTDFVPVLAENASLEGEQYALPFVATVNAMYYNRSIFAEAGISEPPRTWDGFLEAAERIRALPGDHVPYALALGFDGGDYEFGTWARSNGGGWKQDGEWTVNSDRNVATLEFLRDLVVEHQATQPNPGQTNRPDGTWPLFAQGRAAMVYAPLGGSAFLDPVHEAGVDYGTTTHPTNGGAEPSTHGIQDYLVAFDNPGNQELVTEFLDYFYEPENYTAYLEVEGLLPTTESGVEEFRDDPDVGRYVEQIPEARLDPTYEPVWAQLRGTMAGELGTAVAPDGDPRAVLDRGQEIAASGP</sequence>
<evidence type="ECO:0000313" key="6">
    <source>
        <dbReference type="Proteomes" id="UP000678016"/>
    </source>
</evidence>
<dbReference type="RefSeq" id="WP_212644133.1">
    <property type="nucleotide sequence ID" value="NZ_CP074132.1"/>
</dbReference>
<keyword evidence="3 4" id="KW-0732">Signal</keyword>
<dbReference type="InterPro" id="IPR006061">
    <property type="entry name" value="SBP_1_CS"/>
</dbReference>
<keyword evidence="2" id="KW-0813">Transport</keyword>
<dbReference type="Pfam" id="PF01547">
    <property type="entry name" value="SBP_bac_1"/>
    <property type="match status" value="1"/>
</dbReference>